<dbReference type="GO" id="GO:0045165">
    <property type="term" value="P:cell fate commitment"/>
    <property type="evidence" value="ECO:0007669"/>
    <property type="project" value="TreeGrafter"/>
</dbReference>
<comment type="subcellular location">
    <subcellularLocation>
        <location evidence="1 11">Secreted</location>
        <location evidence="1 11">Extracellular space</location>
        <location evidence="1 11">Extracellular matrix</location>
    </subcellularLocation>
</comment>
<sequence>NMNFLPGIWWSLPLVLVWATPPVTSSWWYMGAVGSSRVMCDNVPGLVSRQRQLVYLCDFSLVYLFLCKKVQANCLDIGQPFKVATPMIFKVTFFISGSRESAFVHAISSAGVVFAITRACSQGELKSCSCDPKKKGSAKDSKGHFDWGGCSDNIDYGIKFARAFVDAKERKGKDARALMNLHNNRAGRKAVKRFLKQECKCHGVSGSCTLRTCWLAMADFRKTGDYLWKKYNGAIQVVMNQDGTGFTVANKKFKKPTKNDLVYFESSPDYCIRDRDVGSLGTAGRVCNQTSRGMDSCEVMCCGRGYDTSRVSRMTKCECKFHWCCAVRCQDCLEVVDIHTCKAPKSAAWIART</sequence>
<proteinExistence type="inferred from homology"/>
<organism evidence="13 14">
    <name type="scientific">Sterrhoptilus dennistouni</name>
    <dbReference type="NCBI Taxonomy" id="2585820"/>
    <lineage>
        <taxon>Eukaryota</taxon>
        <taxon>Metazoa</taxon>
        <taxon>Chordata</taxon>
        <taxon>Craniata</taxon>
        <taxon>Vertebrata</taxon>
        <taxon>Euteleostomi</taxon>
        <taxon>Archelosauria</taxon>
        <taxon>Archosauria</taxon>
        <taxon>Dinosauria</taxon>
        <taxon>Saurischia</taxon>
        <taxon>Theropoda</taxon>
        <taxon>Coelurosauria</taxon>
        <taxon>Aves</taxon>
        <taxon>Neognathae</taxon>
        <taxon>Neoaves</taxon>
        <taxon>Telluraves</taxon>
        <taxon>Australaves</taxon>
        <taxon>Passeriformes</taxon>
        <taxon>Sylvioidea</taxon>
        <taxon>Zosteropidae</taxon>
        <taxon>Sterrhoptilus</taxon>
    </lineage>
</organism>
<keyword evidence="9" id="KW-0325">Glycoprotein</keyword>
<dbReference type="GO" id="GO:0060070">
    <property type="term" value="P:canonical Wnt signaling pathway"/>
    <property type="evidence" value="ECO:0007669"/>
    <property type="project" value="TreeGrafter"/>
</dbReference>
<dbReference type="InterPro" id="IPR018161">
    <property type="entry name" value="Wnt_CS"/>
</dbReference>
<comment type="function">
    <text evidence="11">Ligand for members of the frizzled family of seven transmembrane receptors.</text>
</comment>
<evidence type="ECO:0000256" key="12">
    <source>
        <dbReference type="SAM" id="SignalP"/>
    </source>
</evidence>
<keyword evidence="6 11" id="KW-0879">Wnt signaling pathway</keyword>
<accession>A0A7K9RYU9</accession>
<dbReference type="PANTHER" id="PTHR12027">
    <property type="entry name" value="WNT RELATED"/>
    <property type="match status" value="1"/>
</dbReference>
<keyword evidence="5" id="KW-0272">Extracellular matrix</keyword>
<dbReference type="EMBL" id="VWZU01012878">
    <property type="protein sequence ID" value="NXI29082.1"/>
    <property type="molecule type" value="Genomic_DNA"/>
</dbReference>
<keyword evidence="3 11" id="KW-0217">Developmental protein</keyword>
<comment type="caution">
    <text evidence="13">The sequence shown here is derived from an EMBL/GenBank/DDBJ whole genome shotgun (WGS) entry which is preliminary data.</text>
</comment>
<dbReference type="GO" id="GO:0005109">
    <property type="term" value="F:frizzled binding"/>
    <property type="evidence" value="ECO:0007669"/>
    <property type="project" value="TreeGrafter"/>
</dbReference>
<dbReference type="AlphaFoldDB" id="A0A7K9RYU9"/>
<keyword evidence="4" id="KW-0964">Secreted</keyword>
<evidence type="ECO:0000256" key="2">
    <source>
        <dbReference type="ARBA" id="ARBA00005683"/>
    </source>
</evidence>
<evidence type="ECO:0000256" key="1">
    <source>
        <dbReference type="ARBA" id="ARBA00004498"/>
    </source>
</evidence>
<name>A0A7K9RYU9_9PASS</name>
<evidence type="ECO:0000256" key="3">
    <source>
        <dbReference type="ARBA" id="ARBA00022473"/>
    </source>
</evidence>
<dbReference type="PANTHER" id="PTHR12027:SF86">
    <property type="entry name" value="PROTEIN WNT-2"/>
    <property type="match status" value="1"/>
</dbReference>
<dbReference type="Gene3D" id="3.30.2460.20">
    <property type="match status" value="1"/>
</dbReference>
<feature type="chain" id="PRO_5029480417" description="Protein Wnt" evidence="12">
    <location>
        <begin position="20"/>
        <end position="353"/>
    </location>
</feature>
<evidence type="ECO:0000256" key="9">
    <source>
        <dbReference type="ARBA" id="ARBA00023180"/>
    </source>
</evidence>
<evidence type="ECO:0000256" key="8">
    <source>
        <dbReference type="ARBA" id="ARBA00023157"/>
    </source>
</evidence>
<dbReference type="GO" id="GO:0005125">
    <property type="term" value="F:cytokine activity"/>
    <property type="evidence" value="ECO:0007669"/>
    <property type="project" value="TreeGrafter"/>
</dbReference>
<dbReference type="GO" id="GO:0030182">
    <property type="term" value="P:neuron differentiation"/>
    <property type="evidence" value="ECO:0007669"/>
    <property type="project" value="TreeGrafter"/>
</dbReference>
<protein>
    <recommendedName>
        <fullName evidence="11">Protein Wnt</fullName>
    </recommendedName>
</protein>
<dbReference type="PRINTS" id="PR01842">
    <property type="entry name" value="WNT2PROTEIN"/>
</dbReference>
<evidence type="ECO:0000256" key="6">
    <source>
        <dbReference type="ARBA" id="ARBA00022687"/>
    </source>
</evidence>
<dbReference type="PROSITE" id="PS00246">
    <property type="entry name" value="WNT1"/>
    <property type="match status" value="1"/>
</dbReference>
<evidence type="ECO:0000256" key="7">
    <source>
        <dbReference type="ARBA" id="ARBA00022729"/>
    </source>
</evidence>
<evidence type="ECO:0000313" key="13">
    <source>
        <dbReference type="EMBL" id="NXI29082.1"/>
    </source>
</evidence>
<dbReference type="PRINTS" id="PR01349">
    <property type="entry name" value="WNTPROTEIN"/>
</dbReference>
<keyword evidence="10" id="KW-0449">Lipoprotein</keyword>
<feature type="non-terminal residue" evidence="13">
    <location>
        <position position="1"/>
    </location>
</feature>
<gene>
    <name evidence="13" type="primary">Wnt2</name>
    <name evidence="13" type="ORF">STEDEN_R04028</name>
</gene>
<reference evidence="13 14" key="1">
    <citation type="submission" date="2019-09" db="EMBL/GenBank/DDBJ databases">
        <title>Bird 10,000 Genomes (B10K) Project - Family phase.</title>
        <authorList>
            <person name="Zhang G."/>
        </authorList>
    </citation>
    <scope>NUCLEOTIDE SEQUENCE [LARGE SCALE GENOMIC DNA]</scope>
    <source>
        <strain evidence="13">B10K-DU-001-27</strain>
        <tissue evidence="13">Muscle</tissue>
    </source>
</reference>
<dbReference type="GO" id="GO:0005615">
    <property type="term" value="C:extracellular space"/>
    <property type="evidence" value="ECO:0007669"/>
    <property type="project" value="TreeGrafter"/>
</dbReference>
<keyword evidence="8" id="KW-1015">Disulfide bond</keyword>
<dbReference type="InterPro" id="IPR043158">
    <property type="entry name" value="Wnt_C"/>
</dbReference>
<evidence type="ECO:0000256" key="11">
    <source>
        <dbReference type="RuleBase" id="RU003500"/>
    </source>
</evidence>
<evidence type="ECO:0000256" key="5">
    <source>
        <dbReference type="ARBA" id="ARBA00022530"/>
    </source>
</evidence>
<dbReference type="Proteomes" id="UP000572325">
    <property type="component" value="Unassembled WGS sequence"/>
</dbReference>
<feature type="signal peptide" evidence="12">
    <location>
        <begin position="1"/>
        <end position="19"/>
    </location>
</feature>
<dbReference type="InterPro" id="IPR005817">
    <property type="entry name" value="Wnt"/>
</dbReference>
<evidence type="ECO:0000256" key="10">
    <source>
        <dbReference type="ARBA" id="ARBA00023288"/>
    </source>
</evidence>
<dbReference type="Pfam" id="PF00110">
    <property type="entry name" value="wnt"/>
    <property type="match status" value="1"/>
</dbReference>
<dbReference type="FunFam" id="3.30.2460.20:FF:000001">
    <property type="entry name" value="Wnt homolog"/>
    <property type="match status" value="1"/>
</dbReference>
<feature type="non-terminal residue" evidence="13">
    <location>
        <position position="353"/>
    </location>
</feature>
<dbReference type="InterPro" id="IPR009140">
    <property type="entry name" value="Wnt2"/>
</dbReference>
<keyword evidence="7 12" id="KW-0732">Signal</keyword>
<keyword evidence="14" id="KW-1185">Reference proteome</keyword>
<evidence type="ECO:0000313" key="14">
    <source>
        <dbReference type="Proteomes" id="UP000572325"/>
    </source>
</evidence>
<evidence type="ECO:0000256" key="4">
    <source>
        <dbReference type="ARBA" id="ARBA00022525"/>
    </source>
</evidence>
<comment type="similarity">
    <text evidence="2 11">Belongs to the Wnt family.</text>
</comment>
<dbReference type="GO" id="GO:0048513">
    <property type="term" value="P:animal organ development"/>
    <property type="evidence" value="ECO:0007669"/>
    <property type="project" value="UniProtKB-ARBA"/>
</dbReference>
<dbReference type="SMART" id="SM00097">
    <property type="entry name" value="WNT1"/>
    <property type="match status" value="1"/>
</dbReference>